<dbReference type="Proteomes" id="UP001305647">
    <property type="component" value="Unassembled WGS sequence"/>
</dbReference>
<accession>A0AAN6Q878</accession>
<gene>
    <name evidence="3" type="ORF">N658DRAFT_491829</name>
</gene>
<evidence type="ECO:0000256" key="1">
    <source>
        <dbReference type="SAM" id="MobiDB-lite"/>
    </source>
</evidence>
<evidence type="ECO:0000313" key="3">
    <source>
        <dbReference type="EMBL" id="KAK4105369.1"/>
    </source>
</evidence>
<reference evidence="3" key="2">
    <citation type="submission" date="2023-05" db="EMBL/GenBank/DDBJ databases">
        <authorList>
            <consortium name="Lawrence Berkeley National Laboratory"/>
            <person name="Steindorff A."/>
            <person name="Hensen N."/>
            <person name="Bonometti L."/>
            <person name="Westerberg I."/>
            <person name="Brannstrom I.O."/>
            <person name="Guillou S."/>
            <person name="Cros-Aarteil S."/>
            <person name="Calhoun S."/>
            <person name="Haridas S."/>
            <person name="Kuo A."/>
            <person name="Mondo S."/>
            <person name="Pangilinan J."/>
            <person name="Riley R."/>
            <person name="Labutti K."/>
            <person name="Andreopoulos B."/>
            <person name="Lipzen A."/>
            <person name="Chen C."/>
            <person name="Yanf M."/>
            <person name="Daum C."/>
            <person name="Ng V."/>
            <person name="Clum A."/>
            <person name="Ohm R."/>
            <person name="Martin F."/>
            <person name="Silar P."/>
            <person name="Natvig D."/>
            <person name="Lalanne C."/>
            <person name="Gautier V."/>
            <person name="Ament-Velasquez S.L."/>
            <person name="Kruys A."/>
            <person name="Hutchinson M.I."/>
            <person name="Powell A.J."/>
            <person name="Barry K."/>
            <person name="Miller A.N."/>
            <person name="Grigoriev I.V."/>
            <person name="Debuchy R."/>
            <person name="Gladieux P."/>
            <person name="Thoren M.H."/>
            <person name="Johannesson H."/>
        </authorList>
    </citation>
    <scope>NUCLEOTIDE SEQUENCE</scope>
    <source>
        <strain evidence="3">CBS 757.83</strain>
    </source>
</reference>
<dbReference type="AlphaFoldDB" id="A0AAN6Q878"/>
<feature type="signal peptide" evidence="2">
    <location>
        <begin position="1"/>
        <end position="19"/>
    </location>
</feature>
<proteinExistence type="predicted"/>
<reference evidence="3" key="1">
    <citation type="journal article" date="2023" name="Mol. Phylogenet. Evol.">
        <title>Genome-scale phylogeny and comparative genomics of the fungal order Sordariales.</title>
        <authorList>
            <person name="Hensen N."/>
            <person name="Bonometti L."/>
            <person name="Westerberg I."/>
            <person name="Brannstrom I.O."/>
            <person name="Guillou S."/>
            <person name="Cros-Aarteil S."/>
            <person name="Calhoun S."/>
            <person name="Haridas S."/>
            <person name="Kuo A."/>
            <person name="Mondo S."/>
            <person name="Pangilinan J."/>
            <person name="Riley R."/>
            <person name="LaButti K."/>
            <person name="Andreopoulos B."/>
            <person name="Lipzen A."/>
            <person name="Chen C."/>
            <person name="Yan M."/>
            <person name="Daum C."/>
            <person name="Ng V."/>
            <person name="Clum A."/>
            <person name="Steindorff A."/>
            <person name="Ohm R.A."/>
            <person name="Martin F."/>
            <person name="Silar P."/>
            <person name="Natvig D.O."/>
            <person name="Lalanne C."/>
            <person name="Gautier V."/>
            <person name="Ament-Velasquez S.L."/>
            <person name="Kruys A."/>
            <person name="Hutchinson M.I."/>
            <person name="Powell A.J."/>
            <person name="Barry K."/>
            <person name="Miller A.N."/>
            <person name="Grigoriev I.V."/>
            <person name="Debuchy R."/>
            <person name="Gladieux P."/>
            <person name="Hiltunen Thoren M."/>
            <person name="Johannesson H."/>
        </authorList>
    </citation>
    <scope>NUCLEOTIDE SEQUENCE</scope>
    <source>
        <strain evidence="3">CBS 757.83</strain>
    </source>
</reference>
<dbReference type="EMBL" id="MU863625">
    <property type="protein sequence ID" value="KAK4105369.1"/>
    <property type="molecule type" value="Genomic_DNA"/>
</dbReference>
<organism evidence="3 4">
    <name type="scientific">Parathielavia hyrcaniae</name>
    <dbReference type="NCBI Taxonomy" id="113614"/>
    <lineage>
        <taxon>Eukaryota</taxon>
        <taxon>Fungi</taxon>
        <taxon>Dikarya</taxon>
        <taxon>Ascomycota</taxon>
        <taxon>Pezizomycotina</taxon>
        <taxon>Sordariomycetes</taxon>
        <taxon>Sordariomycetidae</taxon>
        <taxon>Sordariales</taxon>
        <taxon>Chaetomiaceae</taxon>
        <taxon>Parathielavia</taxon>
    </lineage>
</organism>
<feature type="region of interest" description="Disordered" evidence="1">
    <location>
        <begin position="149"/>
        <end position="172"/>
    </location>
</feature>
<feature type="chain" id="PRO_5042969135" evidence="2">
    <location>
        <begin position="20"/>
        <end position="390"/>
    </location>
</feature>
<protein>
    <submittedName>
        <fullName evidence="3">Uncharacterized protein</fullName>
    </submittedName>
</protein>
<evidence type="ECO:0000256" key="2">
    <source>
        <dbReference type="SAM" id="SignalP"/>
    </source>
</evidence>
<dbReference type="PANTHER" id="PTHR35394">
    <property type="entry name" value="DUF3176 DOMAIN-CONTAINING PROTEIN"/>
    <property type="match status" value="1"/>
</dbReference>
<keyword evidence="4" id="KW-1185">Reference proteome</keyword>
<keyword evidence="2" id="KW-0732">Signal</keyword>
<comment type="caution">
    <text evidence="3">The sequence shown here is derived from an EMBL/GenBank/DDBJ whole genome shotgun (WGS) entry which is preliminary data.</text>
</comment>
<evidence type="ECO:0000313" key="4">
    <source>
        <dbReference type="Proteomes" id="UP001305647"/>
    </source>
</evidence>
<name>A0AAN6Q878_9PEZI</name>
<dbReference type="PANTHER" id="PTHR35394:SF5">
    <property type="entry name" value="DUF3176 DOMAIN-CONTAINING PROTEIN"/>
    <property type="match status" value="1"/>
</dbReference>
<sequence length="390" mass="40832">MTAATALLTSFLLSPLTQGAIMYPTRSVEVGGGTAVAARSESYSHPTPYDNLDTREKQAVQSGIYHAVDEEVRPLQPLCSSGNCQWQNFSSLAVCSAVADVSDLVVPDQATSSGGGSLGGAKNELTNEARLPNGLFLAGSTTTYNLNISWPQGSPSSSTTSGGGEAYGTDGRGSFLPARTSLAFSQRDGRVSSAIANFFLVYTNQTGELASDPQPADAFRAAEVLLHFCVNTYEASTSGGASTSRVVHSSTLAADNEASSNALVAVRNDASSSSPQAHRVRLHAAGVKGVYSVERGDVELLNRYLLSLFSGTYSYRYGKSGVGETATSEALGLAMFGGGPRGDDELRAVVGNLTTNVAISLTNTQVPWISSLCCCLFYFSTSFFSCHLPL</sequence>